<name>A0A9W6ZNJ5_9STRA</name>
<accession>A0A9W6ZNJ5</accession>
<keyword evidence="2" id="KW-0732">Signal</keyword>
<keyword evidence="4" id="KW-1185">Reference proteome</keyword>
<proteinExistence type="predicted"/>
<evidence type="ECO:0000313" key="4">
    <source>
        <dbReference type="Proteomes" id="UP001165082"/>
    </source>
</evidence>
<protein>
    <submittedName>
        <fullName evidence="3">Uncharacterized protein</fullName>
    </submittedName>
</protein>
<feature type="compositionally biased region" description="Basic and acidic residues" evidence="1">
    <location>
        <begin position="372"/>
        <end position="392"/>
    </location>
</feature>
<dbReference type="OrthoDB" id="10366536at2759"/>
<feature type="region of interest" description="Disordered" evidence="1">
    <location>
        <begin position="360"/>
        <end position="412"/>
    </location>
</feature>
<feature type="compositionally biased region" description="Polar residues" evidence="1">
    <location>
        <begin position="360"/>
        <end position="369"/>
    </location>
</feature>
<sequence>MRLSVLSSLFLLISLLTGCYGLEAKWTPSSEEDPLPLSASYRSQLKQLAQVVKTSDNPQATLERLAEGQGMEAGELKSMLDRVEGEAGGALGRKWGGGSVPFIGSIPKALFSLGFGVVRFSARRPLVVLLLAIAICTVARLSAGGERTVAVPGTSGLTLGKPGRDWRNSFMDSFDFSGGGLRDETARGGIAVVERKRDIRVTEVGTSLVEEACVDVVHSRSFDSYLPSNLLITKPVIGNIRKARKMREVGGKGREGLVLSWGGACGLWRSERFMMKSETELKMGNSTTTSVKYVSEFSLPTVTVETSTSENGKHKVCVKVEYQERGGRMDKERAEELAESVADSCRKTVAQVASSRVALSSQASRLNHSLKTKSDEKKQKRGQEIKDMEGMGRNRRRRWQRGTDIAIDEHAY</sequence>
<feature type="chain" id="PRO_5040883838" evidence="2">
    <location>
        <begin position="22"/>
        <end position="412"/>
    </location>
</feature>
<dbReference type="Proteomes" id="UP001165082">
    <property type="component" value="Unassembled WGS sequence"/>
</dbReference>
<organism evidence="3 4">
    <name type="scientific">Triparma retinervis</name>
    <dbReference type="NCBI Taxonomy" id="2557542"/>
    <lineage>
        <taxon>Eukaryota</taxon>
        <taxon>Sar</taxon>
        <taxon>Stramenopiles</taxon>
        <taxon>Ochrophyta</taxon>
        <taxon>Bolidophyceae</taxon>
        <taxon>Parmales</taxon>
        <taxon>Triparmaceae</taxon>
        <taxon>Triparma</taxon>
    </lineage>
</organism>
<gene>
    <name evidence="3" type="ORF">TrRE_jg7618</name>
</gene>
<evidence type="ECO:0000256" key="1">
    <source>
        <dbReference type="SAM" id="MobiDB-lite"/>
    </source>
</evidence>
<evidence type="ECO:0000313" key="3">
    <source>
        <dbReference type="EMBL" id="GMH54263.1"/>
    </source>
</evidence>
<feature type="signal peptide" evidence="2">
    <location>
        <begin position="1"/>
        <end position="21"/>
    </location>
</feature>
<dbReference type="EMBL" id="BRXZ01002091">
    <property type="protein sequence ID" value="GMH54263.1"/>
    <property type="molecule type" value="Genomic_DNA"/>
</dbReference>
<reference evidence="3" key="1">
    <citation type="submission" date="2022-07" db="EMBL/GenBank/DDBJ databases">
        <title>Genome analysis of Parmales, a sister group of diatoms, reveals the evolutionary specialization of diatoms from phago-mixotrophs to photoautotrophs.</title>
        <authorList>
            <person name="Ban H."/>
            <person name="Sato S."/>
            <person name="Yoshikawa S."/>
            <person name="Kazumasa Y."/>
            <person name="Nakamura Y."/>
            <person name="Ichinomiya M."/>
            <person name="Saitoh K."/>
            <person name="Sato N."/>
            <person name="Blanc-Mathieu R."/>
            <person name="Endo H."/>
            <person name="Kuwata A."/>
            <person name="Ogata H."/>
        </authorList>
    </citation>
    <scope>NUCLEOTIDE SEQUENCE</scope>
</reference>
<evidence type="ECO:0000256" key="2">
    <source>
        <dbReference type="SAM" id="SignalP"/>
    </source>
</evidence>
<comment type="caution">
    <text evidence="3">The sequence shown here is derived from an EMBL/GenBank/DDBJ whole genome shotgun (WGS) entry which is preliminary data.</text>
</comment>
<dbReference type="AlphaFoldDB" id="A0A9W6ZNJ5"/>
<dbReference type="PROSITE" id="PS51257">
    <property type="entry name" value="PROKAR_LIPOPROTEIN"/>
    <property type="match status" value="1"/>
</dbReference>